<organism evidence="2 3">
    <name type="scientific">Candidatus Nitrosocosmicus oleophilus</name>
    <dbReference type="NCBI Taxonomy" id="1353260"/>
    <lineage>
        <taxon>Archaea</taxon>
        <taxon>Nitrososphaerota</taxon>
        <taxon>Nitrososphaeria</taxon>
        <taxon>Nitrososphaerales</taxon>
        <taxon>Nitrososphaeraceae</taxon>
        <taxon>Candidatus Nitrosocosmicus</taxon>
    </lineage>
</organism>
<dbReference type="SUPFAM" id="SSF51621">
    <property type="entry name" value="Phosphoenolpyruvate/pyruvate domain"/>
    <property type="match status" value="1"/>
</dbReference>
<dbReference type="AlphaFoldDB" id="A0A654M376"/>
<sequence length="42" mass="4752">MVETPSAVMIIEDIYNEVISFVSFGTNDLTHLVLGINRNNER</sequence>
<dbReference type="GO" id="GO:0016772">
    <property type="term" value="F:transferase activity, transferring phosphorus-containing groups"/>
    <property type="evidence" value="ECO:0007669"/>
    <property type="project" value="InterPro"/>
</dbReference>
<dbReference type="KEGG" id="taa:NMY3_02887"/>
<dbReference type="Proteomes" id="UP000058925">
    <property type="component" value="Chromosome"/>
</dbReference>
<keyword evidence="2" id="KW-0670">Pyruvate</keyword>
<dbReference type="Gene3D" id="3.20.20.60">
    <property type="entry name" value="Phosphoenolpyruvate-binding domains"/>
    <property type="match status" value="1"/>
</dbReference>
<gene>
    <name evidence="2" type="ORF">NMY3_02887</name>
</gene>
<accession>A0A654M376</accession>
<dbReference type="InterPro" id="IPR015813">
    <property type="entry name" value="Pyrv/PenolPyrv_kinase-like_dom"/>
</dbReference>
<dbReference type="OrthoDB" id="23397at2157"/>
<protein>
    <submittedName>
        <fullName evidence="2">Phosphoenolpyruvate synthase</fullName>
    </submittedName>
</protein>
<evidence type="ECO:0000259" key="1">
    <source>
        <dbReference type="Pfam" id="PF02896"/>
    </source>
</evidence>
<proteinExistence type="predicted"/>
<keyword evidence="3" id="KW-1185">Reference proteome</keyword>
<feature type="domain" description="PEP-utilising enzyme C-terminal" evidence="1">
    <location>
        <begin position="1"/>
        <end position="42"/>
    </location>
</feature>
<name>A0A654M376_9ARCH</name>
<reference evidence="3" key="1">
    <citation type="submission" date="2015-10" db="EMBL/GenBank/DDBJ databases">
        <title>Niche specialization of a soil ammonia-oxidizing archaeon, Candidatus Nitrosocosmicus oleophilus.</title>
        <authorList>
            <person name="Jung M.-Y."/>
            <person name="Rhee S.-K."/>
        </authorList>
    </citation>
    <scope>NUCLEOTIDE SEQUENCE [LARGE SCALE GENOMIC DNA]</scope>
    <source>
        <strain evidence="3">MY3</strain>
    </source>
</reference>
<dbReference type="Pfam" id="PF02896">
    <property type="entry name" value="PEP-utilizers_C"/>
    <property type="match status" value="1"/>
</dbReference>
<evidence type="ECO:0000313" key="3">
    <source>
        <dbReference type="Proteomes" id="UP000058925"/>
    </source>
</evidence>
<dbReference type="InterPro" id="IPR040442">
    <property type="entry name" value="Pyrv_kinase-like_dom_sf"/>
</dbReference>
<evidence type="ECO:0000313" key="2">
    <source>
        <dbReference type="EMBL" id="ALI37076.1"/>
    </source>
</evidence>
<dbReference type="EMBL" id="CP012850">
    <property type="protein sequence ID" value="ALI37076.1"/>
    <property type="molecule type" value="Genomic_DNA"/>
</dbReference>
<dbReference type="InterPro" id="IPR000121">
    <property type="entry name" value="PEP_util_C"/>
</dbReference>